<reference evidence="12 13" key="1">
    <citation type="submission" date="2019-01" db="EMBL/GenBank/DDBJ databases">
        <title>Ktedonosporobacter rubrisoli SCAWS-G2.</title>
        <authorList>
            <person name="Huang Y."/>
            <person name="Yan B."/>
        </authorList>
    </citation>
    <scope>NUCLEOTIDE SEQUENCE [LARGE SCALE GENOMIC DNA]</scope>
    <source>
        <strain evidence="12 13">SCAWS-G2</strain>
    </source>
</reference>
<keyword evidence="2 7" id="KW-0479">Metal-binding</keyword>
<proteinExistence type="inferred from homology"/>
<feature type="binding site" evidence="7">
    <location>
        <position position="279"/>
    </location>
    <ligand>
        <name>Zn(2+)</name>
        <dbReference type="ChEBI" id="CHEBI:29105"/>
        <note>catalytic</note>
    </ligand>
</feature>
<dbReference type="InterPro" id="IPR027057">
    <property type="entry name" value="CAXX_Prtase_1"/>
</dbReference>
<feature type="transmembrane region" description="Helical" evidence="9">
    <location>
        <begin position="47"/>
        <end position="69"/>
    </location>
</feature>
<feature type="domain" description="Peptidase M48" evidence="10">
    <location>
        <begin position="206"/>
        <end position="408"/>
    </location>
</feature>
<keyword evidence="5 8" id="KW-0482">Metalloprotease</keyword>
<comment type="similarity">
    <text evidence="8">Belongs to the peptidase M48 family.</text>
</comment>
<dbReference type="Gene3D" id="3.30.2010.10">
    <property type="entry name" value="Metalloproteases ('zincins'), catalytic domain"/>
    <property type="match status" value="1"/>
</dbReference>
<feature type="transmembrane region" description="Helical" evidence="9">
    <location>
        <begin position="148"/>
        <end position="167"/>
    </location>
</feature>
<feature type="active site" evidence="6">
    <location>
        <position position="276"/>
    </location>
</feature>
<evidence type="ECO:0000256" key="3">
    <source>
        <dbReference type="ARBA" id="ARBA00022801"/>
    </source>
</evidence>
<evidence type="ECO:0000256" key="6">
    <source>
        <dbReference type="PIRSR" id="PIRSR627057-1"/>
    </source>
</evidence>
<dbReference type="Pfam" id="PF16491">
    <property type="entry name" value="Peptidase_M48_N"/>
    <property type="match status" value="1"/>
</dbReference>
<accession>A0A4P6JWK2</accession>
<dbReference type="Pfam" id="PF01435">
    <property type="entry name" value="Peptidase_M48"/>
    <property type="match status" value="1"/>
</dbReference>
<evidence type="ECO:0000256" key="4">
    <source>
        <dbReference type="ARBA" id="ARBA00022833"/>
    </source>
</evidence>
<comment type="cofactor">
    <cofactor evidence="7 8">
        <name>Zn(2+)</name>
        <dbReference type="ChEBI" id="CHEBI:29105"/>
    </cofactor>
    <text evidence="7 8">Binds 1 zinc ion per subunit.</text>
</comment>
<dbReference type="InterPro" id="IPR001915">
    <property type="entry name" value="Peptidase_M48"/>
</dbReference>
<evidence type="ECO:0000259" key="10">
    <source>
        <dbReference type="Pfam" id="PF01435"/>
    </source>
</evidence>
<evidence type="ECO:0000256" key="8">
    <source>
        <dbReference type="RuleBase" id="RU003983"/>
    </source>
</evidence>
<keyword evidence="13" id="KW-1185">Reference proteome</keyword>
<feature type="domain" description="CAAX prenyl protease 1 N-terminal" evidence="11">
    <location>
        <begin position="30"/>
        <end position="202"/>
    </location>
</feature>
<sequence>MHRAMSAITHLFLNSFIVSPLRDQEQKSMEIDAARQQKAREYARKRLQLSLIGMCIAAIGICLIIGIGLDKWLRDQLQYASHWFSPLLWQPLRGWFPLQILGYFLILVLVYELISLPRAYYAGFTLPKRYGISTMTLKAWLIDLGKQFVLSLILEAAGLSLIYALLALQPDLWWLWVALVMLFFSVIMANLAPVLIFPLFYKFTPLPEGELTRRLTALVERANTHVRGVFTMQMSNKTTAANAALMGLGNTRRIVLGDTMVDRYSLDEIEVVLAHELGHHVHHDIWKLILSQAVLTLGGLYIANVLLHWIVDGQHYYQALTDPATLPFLFLLAGVFSLIVMPIGNGYSRLIEYQADEYALQSTQKVEAFKSAMTRLANQNLTDIEPPPLVEFLFHSHPSIRKRLKHADMFLTRRPQAFKASMSAPS</sequence>
<evidence type="ECO:0000313" key="12">
    <source>
        <dbReference type="EMBL" id="QBD79793.1"/>
    </source>
</evidence>
<name>A0A4P6JWK2_KTERU</name>
<feature type="transmembrane region" description="Helical" evidence="9">
    <location>
        <begin position="173"/>
        <end position="201"/>
    </location>
</feature>
<dbReference type="GO" id="GO:0046872">
    <property type="term" value="F:metal ion binding"/>
    <property type="evidence" value="ECO:0007669"/>
    <property type="project" value="UniProtKB-KW"/>
</dbReference>
<gene>
    <name evidence="12" type="ORF">EPA93_28965</name>
</gene>
<evidence type="ECO:0000256" key="2">
    <source>
        <dbReference type="ARBA" id="ARBA00022723"/>
    </source>
</evidence>
<feature type="binding site" evidence="7">
    <location>
        <position position="352"/>
    </location>
    <ligand>
        <name>Zn(2+)</name>
        <dbReference type="ChEBI" id="CHEBI:29105"/>
        <note>catalytic</note>
    </ligand>
</feature>
<dbReference type="AlphaFoldDB" id="A0A4P6JWK2"/>
<organism evidence="12 13">
    <name type="scientific">Ktedonosporobacter rubrisoli</name>
    <dbReference type="NCBI Taxonomy" id="2509675"/>
    <lineage>
        <taxon>Bacteria</taxon>
        <taxon>Bacillati</taxon>
        <taxon>Chloroflexota</taxon>
        <taxon>Ktedonobacteria</taxon>
        <taxon>Ktedonobacterales</taxon>
        <taxon>Ktedonosporobacteraceae</taxon>
        <taxon>Ktedonosporobacter</taxon>
    </lineage>
</organism>
<dbReference type="InterPro" id="IPR032456">
    <property type="entry name" value="Peptidase_M48_N"/>
</dbReference>
<evidence type="ECO:0000313" key="13">
    <source>
        <dbReference type="Proteomes" id="UP000290365"/>
    </source>
</evidence>
<evidence type="ECO:0000256" key="9">
    <source>
        <dbReference type="SAM" id="Phobius"/>
    </source>
</evidence>
<keyword evidence="9" id="KW-1133">Transmembrane helix</keyword>
<evidence type="ECO:0000256" key="7">
    <source>
        <dbReference type="PIRSR" id="PIRSR627057-2"/>
    </source>
</evidence>
<evidence type="ECO:0000256" key="1">
    <source>
        <dbReference type="ARBA" id="ARBA00022670"/>
    </source>
</evidence>
<dbReference type="PANTHER" id="PTHR10120">
    <property type="entry name" value="CAAX PRENYL PROTEASE 1"/>
    <property type="match status" value="1"/>
</dbReference>
<keyword evidence="9" id="KW-0472">Membrane</keyword>
<feature type="binding site" evidence="7">
    <location>
        <position position="275"/>
    </location>
    <ligand>
        <name>Zn(2+)</name>
        <dbReference type="ChEBI" id="CHEBI:29105"/>
        <note>catalytic</note>
    </ligand>
</feature>
<evidence type="ECO:0000256" key="5">
    <source>
        <dbReference type="ARBA" id="ARBA00023049"/>
    </source>
</evidence>
<feature type="transmembrane region" description="Helical" evidence="9">
    <location>
        <begin position="94"/>
        <end position="114"/>
    </location>
</feature>
<dbReference type="GO" id="GO:0071586">
    <property type="term" value="P:CAAX-box protein processing"/>
    <property type="evidence" value="ECO:0007669"/>
    <property type="project" value="InterPro"/>
</dbReference>
<dbReference type="OrthoDB" id="9781930at2"/>
<feature type="transmembrane region" description="Helical" evidence="9">
    <location>
        <begin position="323"/>
        <end position="344"/>
    </location>
</feature>
<keyword evidence="9" id="KW-0812">Transmembrane</keyword>
<protein>
    <submittedName>
        <fullName evidence="12">M48 family peptidase</fullName>
    </submittedName>
</protein>
<dbReference type="EMBL" id="CP035758">
    <property type="protein sequence ID" value="QBD79793.1"/>
    <property type="molecule type" value="Genomic_DNA"/>
</dbReference>
<keyword evidence="3 8" id="KW-0378">Hydrolase</keyword>
<dbReference type="CDD" id="cd07343">
    <property type="entry name" value="M48A_Zmpste24p_like"/>
    <property type="match status" value="1"/>
</dbReference>
<dbReference type="GO" id="GO:0004222">
    <property type="term" value="F:metalloendopeptidase activity"/>
    <property type="evidence" value="ECO:0007669"/>
    <property type="project" value="InterPro"/>
</dbReference>
<dbReference type="KEGG" id="kbs:EPA93_28965"/>
<dbReference type="Proteomes" id="UP000290365">
    <property type="component" value="Chromosome"/>
</dbReference>
<keyword evidence="1 8" id="KW-0645">Protease</keyword>
<keyword evidence="4 7" id="KW-0862">Zinc</keyword>
<feature type="transmembrane region" description="Helical" evidence="9">
    <location>
        <begin position="288"/>
        <end position="311"/>
    </location>
</feature>
<evidence type="ECO:0000259" key="11">
    <source>
        <dbReference type="Pfam" id="PF16491"/>
    </source>
</evidence>
<feature type="active site" description="Proton donor" evidence="6">
    <location>
        <position position="356"/>
    </location>
</feature>